<dbReference type="GO" id="GO:0016301">
    <property type="term" value="F:kinase activity"/>
    <property type="evidence" value="ECO:0007669"/>
    <property type="project" value="UniProtKB-KW"/>
</dbReference>
<feature type="domain" description="SURP motif" evidence="1">
    <location>
        <begin position="345"/>
        <end position="387"/>
    </location>
</feature>
<sequence length="676" mass="79549">MEVIKYLKSKSLVDLQLEFSIKSKSYTEGLFVLNYDQIASPKNSIADECRGLILDFDFNVVSRSFDRFYNYQEGHSRDRCPQTFKVTEKIDGSLIKVYYFNNQWHISTRGTAFAESNVGAFKFTFKDLVLKSLGLNNEEFQIFFNRMDKDVTYIFEVTSTENRVVTIYEGYKLWFLAARHKSGDYLKLNSDILMVRSTYLKTYGFASISECVETSLNLPYLAEGYVVYENSVPIYKIKSPSYVAIHHLKGEGLCPKKISELVIINECDEYLKYFPEDEHHFLLYKDILLRTLKSAQEIYTEAFKKSETQKDFANQVKTFPWSFLAFPAYKLKEPSIITYFNQNPNIKRKIEFLMKSVNSFEKMRREKDDDSPKFNFNKMDTPLLVLFIGISGSGKSREAKKHPNFVEINRDEIRFNLFCGGEENWEKYKFTKTNEAIVTKKCIELWKSAVIARKNVIISNTNLNEKYNNEWKTRAAEANYNLEKCLFPITLEEAFKIDLRRGGKAVGREVLITQYSRWLQITDQKIYKQQDHLQKAILCDIDGTIAEVNGRSHFDFNKVNTDTPREDIISMVKAWSEYNKMVILFMSGRDECCKEETERWIRKYFYNNDEQDIKLFMRKRNDIRNDKIVKEELFWDNVNDNWNVIAAVDDRPRIVRLWNDIGIPNVISVQKGYNEF</sequence>
<dbReference type="OrthoDB" id="1878at10239"/>
<dbReference type="SUPFAM" id="SSF56784">
    <property type="entry name" value="HAD-like"/>
    <property type="match status" value="1"/>
</dbReference>
<keyword evidence="2" id="KW-0808">Transferase</keyword>
<dbReference type="GeneID" id="19738599"/>
<reference evidence="2 3" key="1">
    <citation type="journal article" date="2014" name="J. Gen. Virol.">
        <title>Genome sequence of a crustacean iridovirus, IIV31, isolated from the pill bug, Armadillidium vulgare.</title>
        <authorList>
            <person name="Piegu B."/>
            <person name="Guizard S."/>
            <person name="Yeping T."/>
            <person name="Cruaud C."/>
            <person name="Asgari S."/>
            <person name="Bideshi D.K."/>
            <person name="Federici B.A."/>
            <person name="Bigot Y."/>
        </authorList>
    </citation>
    <scope>NUCLEOTIDE SEQUENCE [LARGE SCALE GENOMIC DNA]</scope>
</reference>
<evidence type="ECO:0000259" key="1">
    <source>
        <dbReference type="PROSITE" id="PS50128"/>
    </source>
</evidence>
<dbReference type="SUPFAM" id="SSF56091">
    <property type="entry name" value="DNA ligase/mRNA capping enzyme, catalytic domain"/>
    <property type="match status" value="1"/>
</dbReference>
<dbReference type="Pfam" id="PF13671">
    <property type="entry name" value="AAA_33"/>
    <property type="match status" value="1"/>
</dbReference>
<dbReference type="Pfam" id="PF25109">
    <property type="entry name" value="HAD_PNKP"/>
    <property type="match status" value="1"/>
</dbReference>
<dbReference type="InterPro" id="IPR036412">
    <property type="entry name" value="HAD-like_sf"/>
</dbReference>
<evidence type="ECO:0000313" key="2">
    <source>
        <dbReference type="EMBL" id="CCV02387.1"/>
    </source>
</evidence>
<dbReference type="SUPFAM" id="SSF52540">
    <property type="entry name" value="P-loop containing nucleoside triphosphate hydrolases"/>
    <property type="match status" value="1"/>
</dbReference>
<dbReference type="InterPro" id="IPR027417">
    <property type="entry name" value="P-loop_NTPase"/>
</dbReference>
<dbReference type="InterPro" id="IPR000061">
    <property type="entry name" value="Surp"/>
</dbReference>
<dbReference type="Gene3D" id="3.40.50.300">
    <property type="entry name" value="P-loop containing nucleotide triphosphate hydrolases"/>
    <property type="match status" value="1"/>
</dbReference>
<evidence type="ECO:0000313" key="3">
    <source>
        <dbReference type="Proteomes" id="UP000114278"/>
    </source>
</evidence>
<dbReference type="EMBL" id="HF920637">
    <property type="protein sequence ID" value="CCV02387.1"/>
    <property type="molecule type" value="Genomic_DNA"/>
</dbReference>
<dbReference type="InterPro" id="IPR056782">
    <property type="entry name" value="HAD_PNKP"/>
</dbReference>
<dbReference type="Gene3D" id="3.40.50.1000">
    <property type="entry name" value="HAD superfamily/HAD-like"/>
    <property type="match status" value="1"/>
</dbReference>
<dbReference type="PROSITE" id="PS50128">
    <property type="entry name" value="SURP"/>
    <property type="match status" value="1"/>
</dbReference>
<keyword evidence="3" id="KW-1185">Reference proteome</keyword>
<keyword evidence="2" id="KW-0436">Ligase</keyword>
<organism evidence="2 3">
    <name type="scientific">Armadillidium vulgare iridescent virus</name>
    <dbReference type="NCBI Taxonomy" id="72201"/>
    <lineage>
        <taxon>Viruses</taxon>
        <taxon>Varidnaviria</taxon>
        <taxon>Bamfordvirae</taxon>
        <taxon>Nucleocytoviricota</taxon>
        <taxon>Megaviricetes</taxon>
        <taxon>Pimascovirales</taxon>
        <taxon>Pimascovirales incertae sedis</taxon>
        <taxon>Iridoviridae</taxon>
        <taxon>Betairidovirinae</taxon>
        <taxon>Iridovirus</taxon>
        <taxon>Iridovirus armadillidium1</taxon>
        <taxon>Invertebrate iridescent virus 31</taxon>
    </lineage>
</organism>
<dbReference type="Proteomes" id="UP000114278">
    <property type="component" value="Segment"/>
</dbReference>
<dbReference type="Pfam" id="PF09511">
    <property type="entry name" value="RNA_lig_T4_1"/>
    <property type="match status" value="1"/>
</dbReference>
<name>A0A068QK28_9VIRU</name>
<accession>A0A068QK28</accession>
<dbReference type="KEGG" id="vg:19738599"/>
<proteinExistence type="predicted"/>
<dbReference type="GO" id="GO:0016874">
    <property type="term" value="F:ligase activity"/>
    <property type="evidence" value="ECO:0007669"/>
    <property type="project" value="UniProtKB-KW"/>
</dbReference>
<protein>
    <submittedName>
        <fullName evidence="2">Polynucleotide kinase/ligase</fullName>
    </submittedName>
</protein>
<gene>
    <name evidence="2" type="primary">015L</name>
    <name evidence="2" type="ORF">IIV31_015L</name>
</gene>
<dbReference type="GO" id="GO:0003723">
    <property type="term" value="F:RNA binding"/>
    <property type="evidence" value="ECO:0007669"/>
    <property type="project" value="InterPro"/>
</dbReference>
<dbReference type="InterPro" id="IPR023214">
    <property type="entry name" value="HAD_sf"/>
</dbReference>
<keyword evidence="2" id="KW-0418">Kinase</keyword>
<dbReference type="InterPro" id="IPR019039">
    <property type="entry name" value="T4-Rnl1-like_N"/>
</dbReference>
<dbReference type="RefSeq" id="YP_009046629.1">
    <property type="nucleotide sequence ID" value="NC_024451.1"/>
</dbReference>
<dbReference type="GO" id="GO:0006396">
    <property type="term" value="P:RNA processing"/>
    <property type="evidence" value="ECO:0007669"/>
    <property type="project" value="InterPro"/>
</dbReference>